<dbReference type="GO" id="GO:0047570">
    <property type="term" value="F:3-oxoadipate enol-lactonase activity"/>
    <property type="evidence" value="ECO:0007669"/>
    <property type="project" value="InterPro"/>
</dbReference>
<dbReference type="SUPFAM" id="SSF69118">
    <property type="entry name" value="AhpD-like"/>
    <property type="match status" value="1"/>
</dbReference>
<dbReference type="CDD" id="cd03463">
    <property type="entry name" value="3_4-PCD_alpha"/>
    <property type="match status" value="1"/>
</dbReference>
<dbReference type="Gene3D" id="3.20.20.70">
    <property type="entry name" value="Aldolase class I"/>
    <property type="match status" value="1"/>
</dbReference>
<keyword evidence="4" id="KW-0862">Zinc</keyword>
<dbReference type="NCBIfam" id="NF006091">
    <property type="entry name" value="PRK08243.1"/>
    <property type="match status" value="1"/>
</dbReference>
<dbReference type="GO" id="GO:0051920">
    <property type="term" value="F:peroxiredoxin activity"/>
    <property type="evidence" value="ECO:0007669"/>
    <property type="project" value="InterPro"/>
</dbReference>
<protein>
    <submittedName>
        <fullName evidence="10">Uncharacterized protein</fullName>
    </submittedName>
</protein>
<reference evidence="10" key="1">
    <citation type="submission" date="2023-08" db="EMBL/GenBank/DDBJ databases">
        <authorList>
            <person name="Chen Y."/>
            <person name="Shah S."/>
            <person name="Dougan E. K."/>
            <person name="Thang M."/>
            <person name="Chan C."/>
        </authorList>
    </citation>
    <scope>NUCLEOTIDE SEQUENCE</scope>
</reference>
<evidence type="ECO:0000259" key="6">
    <source>
        <dbReference type="Pfam" id="PF00775"/>
    </source>
</evidence>
<dbReference type="GO" id="GO:0071949">
    <property type="term" value="F:FAD binding"/>
    <property type="evidence" value="ECO:0007669"/>
    <property type="project" value="InterPro"/>
</dbReference>
<dbReference type="InterPro" id="IPR013785">
    <property type="entry name" value="Aldolase_TIM"/>
</dbReference>
<dbReference type="Pfam" id="PF00775">
    <property type="entry name" value="Dioxygenase_C"/>
    <property type="match status" value="2"/>
</dbReference>
<comment type="caution">
    <text evidence="10">The sequence shown here is derived from an EMBL/GenBank/DDBJ whole genome shotgun (WGS) entry which is preliminary data.</text>
</comment>
<sequence length="1257" mass="140242">MMREAGVSDRMDKECFIHHGTCISYENEMFDINFQELIGQNVIVYGQTEVTRDLYDARDACGGRTLFEVEDVEIRDAETDSPHVTFTIDGSAKRIDCDFVAGCDGFHGVSRKTIPDTVRKDYEKVFPFGWLGVLSETPPVHDELVYANSARGFALCSMRNEHLSRYYVQCDLDDDVFEWSDDRFWDELKRRLPESVADKLVTGPSIEKSIAPLRSFVCEPMRWGRLFLCGDAAHIVPPTGAKGLNTAASDVHYLFEGLVQYYQDNETNGIDRYSERALARIWKAERFSWATTNMLHRFPDQSEFDLKMQRAEIESLHYNETAQKWFAQNYDGDPDGIAVVFANSLGTDLRLWDKVIPLLPQKGLRLIRFDKRGHGLSSCPSSPYTIDALTDDTEQLLDRLRVKTCIFVGLSIGGIIAQLLASRRPELVKGLVLSNTAAKLGTADMWQERIDRIRKNGIEAMADAILERWFGEEFRRSDEAVAWRNMLTRTPVEGYIGCSEAIAANDLTASTSKLKLPVLGIGGEHDLASPPDLVRATTDLIDGSRRTSMSERYERGMAVRRAVLGDDHVDRAENGKTDLDGPFQTLITEGAWGTVWSSEGISARERSMLTLALLAALGNFEEIAMHIRATARTGASKQDVLEAFQHVAVYAGVPRANQALKIARETYAEMEQGPYYQRDRQWQPAALTPDYKTSVSRSPQYSMISLETTVSEVTGPVFGHNDIDPLDRDLLNNFAKPGESPIGERIILHGRVLDENAKPVPNTLVEIWQANAGGRYRHRKDTYLAPIDPNFGGCGRTLTDEDGHYHFRATDMRQHLDYLKETPSQTAGPYVHIGLAPGAAGFEIYNQELGWDIAGPNAAGERIRVEGRVIDGMGSPIKDVLLEAWQANANGIYTHPESEGDVEDGFRGWGRVITNFETGEWGFDTVKPGSVTDGNSRVMAPHISLWIVARGINIGLHTRLYFEDERDANAGDPVLNLIEWEHRRATLYAKRGSVATKQNNPAVPITVAEQLESTHEAFEAGAAIVHAHVRNDDQSPTSDPEKFARLKEGLEKHCPGMIIQFSTGGRSGAGEARGGMLPLKPDMASLSVGSNNFPTRVYENPPDLVDWLAGEMRTYAVKPEIEAFDLSHIHQAAAMNKDGRIPGRLYVQFVMGVKNAMPVDRDVFDYYIKTVQRLVPDAEWCAAGIGRYQLIVNEWCIAAGGHTRTGLEDNVRFDRETLAPSNAALVRRAAELCEKHERPVATWQQARDILELPLEAA</sequence>
<proteinExistence type="predicted"/>
<dbReference type="NCBIfam" id="TIGR02423">
    <property type="entry name" value="protocat_alph"/>
    <property type="match status" value="1"/>
</dbReference>
<dbReference type="SUPFAM" id="SSF49482">
    <property type="entry name" value="Aromatic compound dioxygenase"/>
    <property type="match status" value="2"/>
</dbReference>
<evidence type="ECO:0000259" key="8">
    <source>
        <dbReference type="Pfam" id="PF02627"/>
    </source>
</evidence>
<dbReference type="GO" id="GO:0043720">
    <property type="term" value="F:3-keto-5-aminohexanoate cleavage activity"/>
    <property type="evidence" value="ECO:0007669"/>
    <property type="project" value="InterPro"/>
</dbReference>
<evidence type="ECO:0000256" key="1">
    <source>
        <dbReference type="ARBA" id="ARBA00001947"/>
    </source>
</evidence>
<dbReference type="InterPro" id="IPR008567">
    <property type="entry name" value="BKACE"/>
</dbReference>
<dbReference type="InterPro" id="IPR026968">
    <property type="entry name" value="PcaD/CatD"/>
</dbReference>
<keyword evidence="3" id="KW-0479">Metal-binding</keyword>
<dbReference type="Gene3D" id="2.60.130.10">
    <property type="entry name" value="Aromatic compound dioxygenase"/>
    <property type="match status" value="2"/>
</dbReference>
<dbReference type="Gene3D" id="3.50.50.60">
    <property type="entry name" value="FAD/NAD(P)-binding domain"/>
    <property type="match status" value="1"/>
</dbReference>
<dbReference type="GO" id="GO:0042952">
    <property type="term" value="P:beta-ketoadipate pathway"/>
    <property type="evidence" value="ECO:0007669"/>
    <property type="project" value="InterPro"/>
</dbReference>
<dbReference type="SUPFAM" id="SSF54373">
    <property type="entry name" value="FAD-linked reductases, C-terminal domain"/>
    <property type="match status" value="1"/>
</dbReference>
<accession>A0AA36MIP4</accession>
<evidence type="ECO:0000256" key="3">
    <source>
        <dbReference type="ARBA" id="ARBA00022723"/>
    </source>
</evidence>
<dbReference type="PANTHER" id="PTHR37418">
    <property type="entry name" value="3-KETO-5-AMINOHEXANOATE CLEAVAGE ENZYME-RELATED"/>
    <property type="match status" value="1"/>
</dbReference>
<dbReference type="InterPro" id="IPR015889">
    <property type="entry name" value="Intradiol_dOase_core"/>
</dbReference>
<dbReference type="Pfam" id="PF12391">
    <property type="entry name" value="PCDO_beta_N"/>
    <property type="match status" value="1"/>
</dbReference>
<feature type="domain" description="Carboxymuconolactone decarboxylase-like" evidence="8">
    <location>
        <begin position="583"/>
        <end position="665"/>
    </location>
</feature>
<dbReference type="GO" id="GO:0018659">
    <property type="term" value="F:4-hydroxybenzoate 3-monooxygenase activity"/>
    <property type="evidence" value="ECO:0007669"/>
    <property type="project" value="InterPro"/>
</dbReference>
<evidence type="ECO:0000256" key="4">
    <source>
        <dbReference type="ARBA" id="ARBA00022833"/>
    </source>
</evidence>
<dbReference type="InterPro" id="IPR002938">
    <property type="entry name" value="FAD-bd"/>
</dbReference>
<evidence type="ECO:0000259" key="7">
    <source>
        <dbReference type="Pfam" id="PF01494"/>
    </source>
</evidence>
<keyword evidence="2" id="KW-0808">Transferase</keyword>
<evidence type="ECO:0000259" key="5">
    <source>
        <dbReference type="Pfam" id="PF00561"/>
    </source>
</evidence>
<evidence type="ECO:0000259" key="9">
    <source>
        <dbReference type="Pfam" id="PF12391"/>
    </source>
</evidence>
<dbReference type="Gene3D" id="3.40.50.1820">
    <property type="entry name" value="alpha/beta hydrolase"/>
    <property type="match status" value="1"/>
</dbReference>
<dbReference type="PANTHER" id="PTHR37418:SF2">
    <property type="entry name" value="3-KETO-5-AMINOHEXANOATE CLEAVAGE ENZYME"/>
    <property type="match status" value="1"/>
</dbReference>
<name>A0AA36MIP4_9DINO</name>
<dbReference type="NCBIfam" id="TIGR02360">
    <property type="entry name" value="pbenz_hydroxyl"/>
    <property type="match status" value="1"/>
</dbReference>
<dbReference type="PRINTS" id="PR00420">
    <property type="entry name" value="RNGMNOXGNASE"/>
</dbReference>
<dbReference type="Pfam" id="PF02627">
    <property type="entry name" value="CMD"/>
    <property type="match status" value="1"/>
</dbReference>
<feature type="domain" description="Intradiol ring-cleavage dioxygenases" evidence="6">
    <location>
        <begin position="713"/>
        <end position="809"/>
    </location>
</feature>
<dbReference type="Gene3D" id="3.30.9.10">
    <property type="entry name" value="D-Amino Acid Oxidase, subunit A, domain 2"/>
    <property type="match status" value="1"/>
</dbReference>
<dbReference type="Pfam" id="PF00561">
    <property type="entry name" value="Abhydrolase_1"/>
    <property type="match status" value="1"/>
</dbReference>
<dbReference type="NCBIfam" id="TIGR02425">
    <property type="entry name" value="decarb_PcaC"/>
    <property type="match status" value="1"/>
</dbReference>
<dbReference type="InterPro" id="IPR029058">
    <property type="entry name" value="AB_hydrolase_fold"/>
</dbReference>
<evidence type="ECO:0000313" key="10">
    <source>
        <dbReference type="EMBL" id="CAJ1369795.1"/>
    </source>
</evidence>
<dbReference type="InterPro" id="IPR003779">
    <property type="entry name" value="CMD-like"/>
</dbReference>
<gene>
    <name evidence="10" type="ORF">EVOR1521_LOCUS440</name>
</gene>
<dbReference type="InterPro" id="IPR024756">
    <property type="entry name" value="PCDO_beta_N"/>
</dbReference>
<dbReference type="InterPro" id="IPR000073">
    <property type="entry name" value="AB_hydrolase_1"/>
</dbReference>
<dbReference type="SUPFAM" id="SSF51905">
    <property type="entry name" value="FAD/NAD(P)-binding domain"/>
    <property type="match status" value="1"/>
</dbReference>
<evidence type="ECO:0000313" key="11">
    <source>
        <dbReference type="Proteomes" id="UP001178507"/>
    </source>
</evidence>
<dbReference type="InterPro" id="IPR000627">
    <property type="entry name" value="Intradiol_dOase_C"/>
</dbReference>
<evidence type="ECO:0000256" key="2">
    <source>
        <dbReference type="ARBA" id="ARBA00022679"/>
    </source>
</evidence>
<dbReference type="Proteomes" id="UP001178507">
    <property type="component" value="Unassembled WGS sequence"/>
</dbReference>
<dbReference type="GO" id="GO:0043639">
    <property type="term" value="P:benzoate catabolic process"/>
    <property type="evidence" value="ECO:0007669"/>
    <property type="project" value="InterPro"/>
</dbReference>
<dbReference type="InterPro" id="IPR012786">
    <property type="entry name" value="Protocat_dOase_a"/>
</dbReference>
<dbReference type="InterPro" id="IPR012733">
    <property type="entry name" value="HB_mOase"/>
</dbReference>
<dbReference type="InterPro" id="IPR012788">
    <property type="entry name" value="Decarb_PcaC"/>
</dbReference>
<dbReference type="GO" id="GO:0018578">
    <property type="term" value="F:protocatechuate 3,4-dioxygenase activity"/>
    <property type="evidence" value="ECO:0007669"/>
    <property type="project" value="InterPro"/>
</dbReference>
<comment type="cofactor">
    <cofactor evidence="1">
        <name>Zn(2+)</name>
        <dbReference type="ChEBI" id="CHEBI:29105"/>
    </cofactor>
</comment>
<feature type="domain" description="Protocatechuate 3,4-dioxygenase beta subunit N-terminal" evidence="9">
    <location>
        <begin position="676"/>
        <end position="709"/>
    </location>
</feature>
<dbReference type="Pfam" id="PF01494">
    <property type="entry name" value="FAD_binding_3"/>
    <property type="match status" value="1"/>
</dbReference>
<dbReference type="EMBL" id="CAUJNA010000001">
    <property type="protein sequence ID" value="CAJ1369795.1"/>
    <property type="molecule type" value="Genomic_DNA"/>
</dbReference>
<dbReference type="SUPFAM" id="SSF53474">
    <property type="entry name" value="alpha/beta-Hydrolases"/>
    <property type="match status" value="1"/>
</dbReference>
<feature type="domain" description="AB hydrolase-1" evidence="5">
    <location>
        <begin position="338"/>
        <end position="453"/>
    </location>
</feature>
<dbReference type="AlphaFoldDB" id="A0AA36MIP4"/>
<dbReference type="InterPro" id="IPR029032">
    <property type="entry name" value="AhpD-like"/>
</dbReference>
<dbReference type="Gene3D" id="1.20.1290.10">
    <property type="entry name" value="AhpD-like"/>
    <property type="match status" value="1"/>
</dbReference>
<feature type="domain" description="FAD-binding" evidence="7">
    <location>
        <begin position="1"/>
        <end position="288"/>
    </location>
</feature>
<organism evidence="10 11">
    <name type="scientific">Effrenium voratum</name>
    <dbReference type="NCBI Taxonomy" id="2562239"/>
    <lineage>
        <taxon>Eukaryota</taxon>
        <taxon>Sar</taxon>
        <taxon>Alveolata</taxon>
        <taxon>Dinophyceae</taxon>
        <taxon>Suessiales</taxon>
        <taxon>Symbiodiniaceae</taxon>
        <taxon>Effrenium</taxon>
    </lineage>
</organism>
<dbReference type="NCBIfam" id="TIGR02427">
    <property type="entry name" value="protocat_pcaD"/>
    <property type="match status" value="1"/>
</dbReference>
<dbReference type="GO" id="GO:0008199">
    <property type="term" value="F:ferric iron binding"/>
    <property type="evidence" value="ECO:0007669"/>
    <property type="project" value="InterPro"/>
</dbReference>
<dbReference type="InterPro" id="IPR036188">
    <property type="entry name" value="FAD/NAD-bd_sf"/>
</dbReference>
<feature type="domain" description="Intradiol ring-cleavage dioxygenases" evidence="6">
    <location>
        <begin position="857"/>
        <end position="965"/>
    </location>
</feature>
<dbReference type="Pfam" id="PF05853">
    <property type="entry name" value="BKACE"/>
    <property type="match status" value="1"/>
</dbReference>
<keyword evidence="11" id="KW-1185">Reference proteome</keyword>